<evidence type="ECO:0000259" key="5">
    <source>
        <dbReference type="PROSITE" id="PS50600"/>
    </source>
</evidence>
<dbReference type="InterPro" id="IPR038765">
    <property type="entry name" value="Papain-like_cys_pep_sf"/>
</dbReference>
<dbReference type="GO" id="GO:0006508">
    <property type="term" value="P:proteolysis"/>
    <property type="evidence" value="ECO:0007669"/>
    <property type="project" value="UniProtKB-KW"/>
</dbReference>
<feature type="domain" description="Ubiquitin-like protease family profile" evidence="5">
    <location>
        <begin position="7"/>
        <end position="211"/>
    </location>
</feature>
<dbReference type="EMBL" id="JAACJN010000066">
    <property type="protein sequence ID" value="KAF5379966.1"/>
    <property type="molecule type" value="Genomic_DNA"/>
</dbReference>
<dbReference type="AlphaFoldDB" id="A0A8H5HAJ3"/>
<gene>
    <name evidence="6" type="ORF">D9757_010282</name>
</gene>
<sequence length="564" mass="64125">MSEGKIPNVATKNFSTLGVGQWVDDEIMNYFITKWCQRSRILGLNTFFACRNLFQDDSCSAAKSGTLTAEDERKVLRWCAKTAVNLKTSNWDSAFIPINENGIHWYSAYIDFRLKHIQVFDSLETTCIANRNKPISLQKNMNLMLVLMWLAEVLARLRGDPVSLKNDPETDWGDREVGFAFTANMVGKRARLARELLSDCGLYCHTKVYYVTYVPTSIIVFVDPVIAFGVNPDLYKTRQWILPVLFVIALSPAIKKNLHMDMKNDQAHRVYNALQSRRLSRWFNSTADAAFTAATTSSQPPVLKHPKAASTPHSFQERAPQLPMADDMDVDMSHVDLDDCPEGGIDVKVVETDEGADEQDDLLFTDALDAAADIMLDHANAFNFLADTTVPGMGPGDTYDEDDAHLTRAETRRPINRLLLDEKDDSQVFQWHPDAGRVYGYQPDSRSRKKLYSGIRAFKVMSIDHFLREQSGSWPTGPSRRKYPTHLSTIPQIKESLGVSYKNARAMLELVDQIPDRCGTWYAKELSFKDRPEEKFVIHHRNPIDAIKALWAIPPYPSIWYINR</sequence>
<name>A0A8H5HAJ3_9AGAR</name>
<keyword evidence="7" id="KW-1185">Reference proteome</keyword>
<evidence type="ECO:0000256" key="3">
    <source>
        <dbReference type="ARBA" id="ARBA00022801"/>
    </source>
</evidence>
<reference evidence="6 7" key="1">
    <citation type="journal article" date="2020" name="ISME J.">
        <title>Uncovering the hidden diversity of litter-decomposition mechanisms in mushroom-forming fungi.</title>
        <authorList>
            <person name="Floudas D."/>
            <person name="Bentzer J."/>
            <person name="Ahren D."/>
            <person name="Johansson T."/>
            <person name="Persson P."/>
            <person name="Tunlid A."/>
        </authorList>
    </citation>
    <scope>NUCLEOTIDE SEQUENCE [LARGE SCALE GENOMIC DNA]</scope>
    <source>
        <strain evidence="6 7">CBS 406.79</strain>
    </source>
</reference>
<dbReference type="InterPro" id="IPR003653">
    <property type="entry name" value="Peptidase_C48_C"/>
</dbReference>
<evidence type="ECO:0000313" key="7">
    <source>
        <dbReference type="Proteomes" id="UP000518752"/>
    </source>
</evidence>
<dbReference type="Proteomes" id="UP000518752">
    <property type="component" value="Unassembled WGS sequence"/>
</dbReference>
<dbReference type="Pfam" id="PF02902">
    <property type="entry name" value="Peptidase_C48"/>
    <property type="match status" value="1"/>
</dbReference>
<evidence type="ECO:0000256" key="1">
    <source>
        <dbReference type="ARBA" id="ARBA00005234"/>
    </source>
</evidence>
<protein>
    <recommendedName>
        <fullName evidence="5">Ubiquitin-like protease family profile domain-containing protein</fullName>
    </recommendedName>
</protein>
<comment type="similarity">
    <text evidence="1">Belongs to the peptidase C48 family.</text>
</comment>
<evidence type="ECO:0000256" key="4">
    <source>
        <dbReference type="SAM" id="MobiDB-lite"/>
    </source>
</evidence>
<dbReference type="GO" id="GO:0019783">
    <property type="term" value="F:ubiquitin-like protein peptidase activity"/>
    <property type="evidence" value="ECO:0007669"/>
    <property type="project" value="UniProtKB-ARBA"/>
</dbReference>
<evidence type="ECO:0000313" key="6">
    <source>
        <dbReference type="EMBL" id="KAF5379966.1"/>
    </source>
</evidence>
<feature type="region of interest" description="Disordered" evidence="4">
    <location>
        <begin position="297"/>
        <end position="318"/>
    </location>
</feature>
<dbReference type="PROSITE" id="PS50600">
    <property type="entry name" value="ULP_PROTEASE"/>
    <property type="match status" value="1"/>
</dbReference>
<dbReference type="SUPFAM" id="SSF54001">
    <property type="entry name" value="Cysteine proteinases"/>
    <property type="match status" value="1"/>
</dbReference>
<keyword evidence="3" id="KW-0378">Hydrolase</keyword>
<keyword evidence="2" id="KW-0645">Protease</keyword>
<organism evidence="6 7">
    <name type="scientific">Collybiopsis confluens</name>
    <dbReference type="NCBI Taxonomy" id="2823264"/>
    <lineage>
        <taxon>Eukaryota</taxon>
        <taxon>Fungi</taxon>
        <taxon>Dikarya</taxon>
        <taxon>Basidiomycota</taxon>
        <taxon>Agaricomycotina</taxon>
        <taxon>Agaricomycetes</taxon>
        <taxon>Agaricomycetidae</taxon>
        <taxon>Agaricales</taxon>
        <taxon>Marasmiineae</taxon>
        <taxon>Omphalotaceae</taxon>
        <taxon>Collybiopsis</taxon>
    </lineage>
</organism>
<proteinExistence type="inferred from homology"/>
<accession>A0A8H5HAJ3</accession>
<dbReference type="GO" id="GO:0008234">
    <property type="term" value="F:cysteine-type peptidase activity"/>
    <property type="evidence" value="ECO:0007669"/>
    <property type="project" value="InterPro"/>
</dbReference>
<comment type="caution">
    <text evidence="6">The sequence shown here is derived from an EMBL/GenBank/DDBJ whole genome shotgun (WGS) entry which is preliminary data.</text>
</comment>
<dbReference type="Gene3D" id="3.40.395.10">
    <property type="entry name" value="Adenoviral Proteinase, Chain A"/>
    <property type="match status" value="1"/>
</dbReference>
<dbReference type="OrthoDB" id="2688393at2759"/>
<evidence type="ECO:0000256" key="2">
    <source>
        <dbReference type="ARBA" id="ARBA00022670"/>
    </source>
</evidence>